<sequence>MNMRITHGAGTIERALRQSLSQPGSAVAEAAGWDGSNVSRVLSGQQGVPISKLDAVVSAAGYVMVSRKYLDAIGTLGEVGMYCHCARAGGGECGPDNRARCGQGE</sequence>
<name>A0A0E3BUJ2_9BURK</name>
<evidence type="ECO:0000313" key="1">
    <source>
        <dbReference type="EMBL" id="KGH12135.1"/>
    </source>
</evidence>
<dbReference type="GO" id="GO:0003677">
    <property type="term" value="F:DNA binding"/>
    <property type="evidence" value="ECO:0007669"/>
    <property type="project" value="UniProtKB-KW"/>
</dbReference>
<comment type="caution">
    <text evidence="1">The sequence shown here is derived from an EMBL/GenBank/DDBJ whole genome shotgun (WGS) entry which is preliminary data.</text>
</comment>
<accession>A0A0E3BUJ2</accession>
<dbReference type="RefSeq" id="WP_034392799.1">
    <property type="nucleotide sequence ID" value="NZ_AWTO01000143.1"/>
</dbReference>
<dbReference type="Proteomes" id="UP000029549">
    <property type="component" value="Unassembled WGS sequence"/>
</dbReference>
<dbReference type="EMBL" id="AWTP01000107">
    <property type="protein sequence ID" value="KGH12135.1"/>
    <property type="molecule type" value="Genomic_DNA"/>
</dbReference>
<protein>
    <submittedName>
        <fullName evidence="1">DNA-binding protein</fullName>
    </submittedName>
</protein>
<keyword evidence="2" id="KW-1185">Reference proteome</keyword>
<proteinExistence type="predicted"/>
<evidence type="ECO:0000313" key="2">
    <source>
        <dbReference type="Proteomes" id="UP000029549"/>
    </source>
</evidence>
<gene>
    <name evidence="1" type="ORF">P608_11405</name>
</gene>
<reference evidence="1 2" key="1">
    <citation type="submission" date="2013-09" db="EMBL/GenBank/DDBJ databases">
        <title>High correlation between genotypes and phenotypes of environmental bacteria Comamonas testosteroni strains.</title>
        <authorList>
            <person name="Liu L."/>
            <person name="Zhu W."/>
            <person name="Xia X."/>
            <person name="Xu B."/>
            <person name="Luo M."/>
            <person name="Wang G."/>
        </authorList>
    </citation>
    <scope>NUCLEOTIDE SEQUENCE [LARGE SCALE GENOMIC DNA]</scope>
    <source>
        <strain evidence="1 2">DF2</strain>
    </source>
</reference>
<keyword evidence="1" id="KW-0238">DNA-binding</keyword>
<dbReference type="AlphaFoldDB" id="A0A0E3BUJ2"/>
<organism evidence="1 2">
    <name type="scientific">Comamonas thiooxydans</name>
    <dbReference type="NCBI Taxonomy" id="363952"/>
    <lineage>
        <taxon>Bacteria</taxon>
        <taxon>Pseudomonadati</taxon>
        <taxon>Pseudomonadota</taxon>
        <taxon>Betaproteobacteria</taxon>
        <taxon>Burkholderiales</taxon>
        <taxon>Comamonadaceae</taxon>
        <taxon>Comamonas</taxon>
    </lineage>
</organism>